<organism evidence="2">
    <name type="scientific">Diabrotica virgifera virgifera</name>
    <name type="common">western corn rootworm</name>
    <dbReference type="NCBI Taxonomy" id="50390"/>
    <lineage>
        <taxon>Eukaryota</taxon>
        <taxon>Metazoa</taxon>
        <taxon>Ecdysozoa</taxon>
        <taxon>Arthropoda</taxon>
        <taxon>Hexapoda</taxon>
        <taxon>Insecta</taxon>
        <taxon>Pterygota</taxon>
        <taxon>Neoptera</taxon>
        <taxon>Endopterygota</taxon>
        <taxon>Coleoptera</taxon>
        <taxon>Polyphaga</taxon>
        <taxon>Cucujiformia</taxon>
        <taxon>Chrysomeloidea</taxon>
        <taxon>Chrysomelidae</taxon>
        <taxon>Galerucinae</taxon>
        <taxon>Diabroticina</taxon>
        <taxon>Diabroticites</taxon>
        <taxon>Diabrotica</taxon>
    </lineage>
</organism>
<evidence type="ECO:0000259" key="1">
    <source>
        <dbReference type="Pfam" id="PF25273"/>
    </source>
</evidence>
<evidence type="ECO:0000313" key="2">
    <source>
        <dbReference type="RefSeq" id="XP_028148264.1"/>
    </source>
</evidence>
<dbReference type="Pfam" id="PF25273">
    <property type="entry name" value="DUF7869"/>
    <property type="match status" value="1"/>
</dbReference>
<reference evidence="2" key="1">
    <citation type="submission" date="2025-08" db="UniProtKB">
        <authorList>
            <consortium name="RefSeq"/>
        </authorList>
    </citation>
    <scope>IDENTIFICATION</scope>
    <source>
        <tissue evidence="2">Whole insect</tissue>
    </source>
</reference>
<protein>
    <submittedName>
        <fullName evidence="2">Uncharacterized protein LOC114341656</fullName>
    </submittedName>
</protein>
<dbReference type="RefSeq" id="XP_028148264.1">
    <property type="nucleotide sequence ID" value="XM_028292463.1"/>
</dbReference>
<dbReference type="AlphaFoldDB" id="A0A6P7GF72"/>
<dbReference type="InParanoid" id="A0A6P7GF72"/>
<proteinExistence type="predicted"/>
<gene>
    <name evidence="2" type="primary">LOC114341656</name>
</gene>
<feature type="domain" description="DUF7869" evidence="1">
    <location>
        <begin position="37"/>
        <end position="176"/>
    </location>
</feature>
<accession>A0A6P7GF72</accession>
<name>A0A6P7GF72_DIAVI</name>
<dbReference type="PANTHER" id="PTHR34415">
    <property type="entry name" value="INTEGRASE CATALYTIC DOMAIN-CONTAINING PROTEIN"/>
    <property type="match status" value="1"/>
</dbReference>
<sequence>MDFQKNLPVPNISTNDVYYRRQLSFYMFNIHKLSDSKSFFYIYAEIYGKKGGDEVCSLLWDFIFNHLDLQVKELKIFCDSCAGQNKNYAVFRMLHYIVHYTKRLDKITMFFPIRGHSYLECDRNMDLINQKSVVETPSEWNEIIEHSRSKPTPFRVISCENQEIFKSWTKFLSPLYIKSCHFKTRPVRQLSIVSHHPRMMLHRQTVNGLNEESIVTKPKRKQISLPEGCFHLPELAYCGLLPLNKAKFDDIQHLKKFCSVKSQAYFDALPHA</sequence>
<dbReference type="InterPro" id="IPR057191">
    <property type="entry name" value="DUF7869"/>
</dbReference>
<dbReference type="PANTHER" id="PTHR34415:SF1">
    <property type="entry name" value="INTEGRASE CATALYTIC DOMAIN-CONTAINING PROTEIN"/>
    <property type="match status" value="1"/>
</dbReference>